<dbReference type="Gene3D" id="3.40.50.150">
    <property type="entry name" value="Vaccinia Virus protein VP39"/>
    <property type="match status" value="1"/>
</dbReference>
<gene>
    <name evidence="2" type="ORF">CBLFYP116_03228</name>
</gene>
<dbReference type="Gene3D" id="3.40.50.720">
    <property type="entry name" value="NAD(P)-binding Rossmann-like Domain"/>
    <property type="match status" value="1"/>
</dbReference>
<reference evidence="2" key="1">
    <citation type="submission" date="2019-11" db="EMBL/GenBank/DDBJ databases">
        <authorList>
            <person name="Feng L."/>
        </authorList>
    </citation>
    <scope>NUCLEOTIDE SEQUENCE</scope>
    <source>
        <strain evidence="2">CbolteaeLFYP116</strain>
    </source>
</reference>
<evidence type="ECO:0000313" key="2">
    <source>
        <dbReference type="EMBL" id="VYT36529.1"/>
    </source>
</evidence>
<dbReference type="Gene3D" id="1.20.1270.160">
    <property type="match status" value="1"/>
</dbReference>
<dbReference type="AlphaFoldDB" id="A0A6N2W1F6"/>
<name>A0A6N2W1F6_9FIRM</name>
<sequence length="379" mass="42875">MNLEFGKAVEDIIDVNVVKELKQSPDIIIFGAGESGIWVARWLRSQGIFPKCFCDNYEVKWGGIKDGLPIMSFDSAMEKYPRAAICVASMWAEDILKQIGAMDGRLLLRSWDLLKSMAWETSDMVYKSGESRFIKENLCEFNALYDALEDEYSKNTLEGVLNYRLTRDKSYLDNIKSNEDVYLDKTIISSTKIDSIVRGTIVDGGAFDGDTVDMLIRRLGKMHILNICCFEAEEHNGNKIEEKLPTWSPHQIHIHKAALWNGTGDSMVFEGDGLSGGIKKATNFRNHGINTQRLDDCGYDNISLIKLDIEGAEREALKGAERIIKKCRPVLAICAYHLQDDLLCLWEILRTIGGGNYKLYLRHYMRSSGDTILYAIPTE</sequence>
<protein>
    <recommendedName>
        <fullName evidence="1">Methyltransferase FkbM domain-containing protein</fullName>
    </recommendedName>
</protein>
<evidence type="ECO:0000259" key="1">
    <source>
        <dbReference type="Pfam" id="PF05050"/>
    </source>
</evidence>
<dbReference type="NCBIfam" id="TIGR01444">
    <property type="entry name" value="fkbM_fam"/>
    <property type="match status" value="1"/>
</dbReference>
<dbReference type="Pfam" id="PF05050">
    <property type="entry name" value="Methyltransf_21"/>
    <property type="match status" value="1"/>
</dbReference>
<dbReference type="SUPFAM" id="SSF53335">
    <property type="entry name" value="S-adenosyl-L-methionine-dependent methyltransferases"/>
    <property type="match status" value="1"/>
</dbReference>
<dbReference type="RefSeq" id="WP_002577826.1">
    <property type="nucleotide sequence ID" value="NZ_JAKNEK010000005.1"/>
</dbReference>
<dbReference type="InterPro" id="IPR029063">
    <property type="entry name" value="SAM-dependent_MTases_sf"/>
</dbReference>
<accession>A0A6N2W1F6</accession>
<organism evidence="2">
    <name type="scientific">Enterocloster bolteae</name>
    <dbReference type="NCBI Taxonomy" id="208479"/>
    <lineage>
        <taxon>Bacteria</taxon>
        <taxon>Bacillati</taxon>
        <taxon>Bacillota</taxon>
        <taxon>Clostridia</taxon>
        <taxon>Lachnospirales</taxon>
        <taxon>Lachnospiraceae</taxon>
        <taxon>Enterocloster</taxon>
    </lineage>
</organism>
<feature type="domain" description="Methyltransferase FkbM" evidence="1">
    <location>
        <begin position="283"/>
        <end position="338"/>
    </location>
</feature>
<dbReference type="EMBL" id="CACRTF010000014">
    <property type="protein sequence ID" value="VYT36529.1"/>
    <property type="molecule type" value="Genomic_DNA"/>
</dbReference>
<proteinExistence type="predicted"/>
<dbReference type="InterPro" id="IPR006342">
    <property type="entry name" value="FkbM_mtfrase"/>
</dbReference>